<dbReference type="Proteomes" id="UP000715095">
    <property type="component" value="Unassembled WGS sequence"/>
</dbReference>
<dbReference type="PANTHER" id="PTHR35004">
    <property type="entry name" value="TRANSPOSASE RV3428C-RELATED"/>
    <property type="match status" value="1"/>
</dbReference>
<dbReference type="EMBL" id="JACJJC010000105">
    <property type="protein sequence ID" value="MBM6705092.1"/>
    <property type="molecule type" value="Genomic_DNA"/>
</dbReference>
<dbReference type="Pfam" id="PF00665">
    <property type="entry name" value="rve"/>
    <property type="match status" value="1"/>
</dbReference>
<protein>
    <submittedName>
        <fullName evidence="2">Transposase</fullName>
    </submittedName>
</protein>
<gene>
    <name evidence="2" type="ORF">H6A60_11510</name>
</gene>
<dbReference type="InterPro" id="IPR012337">
    <property type="entry name" value="RNaseH-like_sf"/>
</dbReference>
<evidence type="ECO:0000259" key="1">
    <source>
        <dbReference type="PROSITE" id="PS50994"/>
    </source>
</evidence>
<evidence type="ECO:0000313" key="3">
    <source>
        <dbReference type="Proteomes" id="UP000715095"/>
    </source>
</evidence>
<evidence type="ECO:0000313" key="2">
    <source>
        <dbReference type="EMBL" id="MBM6705092.1"/>
    </source>
</evidence>
<organism evidence="2 3">
    <name type="scientific">Sutterella massiliensis</name>
    <dbReference type="NCBI Taxonomy" id="1816689"/>
    <lineage>
        <taxon>Bacteria</taxon>
        <taxon>Pseudomonadati</taxon>
        <taxon>Pseudomonadota</taxon>
        <taxon>Betaproteobacteria</taxon>
        <taxon>Burkholderiales</taxon>
        <taxon>Sutterellaceae</taxon>
        <taxon>Sutterella</taxon>
    </lineage>
</organism>
<reference evidence="2 3" key="1">
    <citation type="journal article" date="2021" name="Sci. Rep.">
        <title>The distribution of antibiotic resistance genes in chicken gut microbiota commensals.</title>
        <authorList>
            <person name="Juricova H."/>
            <person name="Matiasovicova J."/>
            <person name="Kubasova T."/>
            <person name="Cejkova D."/>
            <person name="Rychlik I."/>
        </authorList>
    </citation>
    <scope>NUCLEOTIDE SEQUENCE [LARGE SCALE GENOMIC DNA]</scope>
    <source>
        <strain evidence="2 3">An829</strain>
    </source>
</reference>
<accession>A0ABS2DUR5</accession>
<comment type="caution">
    <text evidence="2">The sequence shown here is derived from an EMBL/GenBank/DDBJ whole genome shotgun (WGS) entry which is preliminary data.</text>
</comment>
<dbReference type="Gene3D" id="3.30.420.10">
    <property type="entry name" value="Ribonuclease H-like superfamily/Ribonuclease H"/>
    <property type="match status" value="1"/>
</dbReference>
<dbReference type="SUPFAM" id="SSF53098">
    <property type="entry name" value="Ribonuclease H-like"/>
    <property type="match status" value="1"/>
</dbReference>
<keyword evidence="3" id="KW-1185">Reference proteome</keyword>
<feature type="domain" description="Integrase catalytic" evidence="1">
    <location>
        <begin position="138"/>
        <end position="260"/>
    </location>
</feature>
<name>A0ABS2DUR5_9BURK</name>
<dbReference type="PROSITE" id="PS50994">
    <property type="entry name" value="INTEGRASE"/>
    <property type="match status" value="1"/>
</dbReference>
<dbReference type="PANTHER" id="PTHR35004:SF8">
    <property type="entry name" value="TRANSPOSASE RV3428C-RELATED"/>
    <property type="match status" value="1"/>
</dbReference>
<dbReference type="InterPro" id="IPR001584">
    <property type="entry name" value="Integrase_cat-core"/>
</dbReference>
<sequence>MALTAEVLRSLIKHHGLGQSIQRTAKAVGLSASTVKKYFDRIAAANLTWQEAKSRTQEELIASLQPTRRTISNYCEPDWDCVHLEHQGNRIPLKRLWNQYISIAGDNQRTLSYAAFCRNYDSFAAHLPVSLAEITATFEWKPGEVVMIDYSGDPMYLTDPKTGERQSVQIFVAILPHSNYTFCYATPKQTRDDWLDALVELMNFLGGVPQYIYLDNSTALVTKADAVAPKVCEAFGMFCEHYGTTPFPVTPNRPRHKASV</sequence>
<dbReference type="InterPro" id="IPR036397">
    <property type="entry name" value="RNaseH_sf"/>
</dbReference>
<dbReference type="RefSeq" id="WP_205104760.1">
    <property type="nucleotide sequence ID" value="NZ_JACJJC010000105.1"/>
</dbReference>
<proteinExistence type="predicted"/>